<evidence type="ECO:0000256" key="1">
    <source>
        <dbReference type="SAM" id="Phobius"/>
    </source>
</evidence>
<sequence length="82" mass="8989">MYRTFLSLTNREKHSIPDLRVNARGTVSITQASSIHAGKYECAVVAGVNTAKSSAFLLVAIPLRFIMSFIHGSAWPKMAHQS</sequence>
<keyword evidence="3" id="KW-1185">Reference proteome</keyword>
<dbReference type="EMBL" id="KV897401">
    <property type="protein sequence ID" value="OON16466.1"/>
    <property type="molecule type" value="Genomic_DNA"/>
</dbReference>
<evidence type="ECO:0008006" key="4">
    <source>
        <dbReference type="Google" id="ProtNLM"/>
    </source>
</evidence>
<keyword evidence="1" id="KW-0812">Transmembrane</keyword>
<evidence type="ECO:0000313" key="3">
    <source>
        <dbReference type="Proteomes" id="UP000243686"/>
    </source>
</evidence>
<dbReference type="AlphaFoldDB" id="A0A1S8WPT9"/>
<organism evidence="2 3">
    <name type="scientific">Opisthorchis viverrini</name>
    <name type="common">Southeast Asian liver fluke</name>
    <dbReference type="NCBI Taxonomy" id="6198"/>
    <lineage>
        <taxon>Eukaryota</taxon>
        <taxon>Metazoa</taxon>
        <taxon>Spiralia</taxon>
        <taxon>Lophotrochozoa</taxon>
        <taxon>Platyhelminthes</taxon>
        <taxon>Trematoda</taxon>
        <taxon>Digenea</taxon>
        <taxon>Opisthorchiida</taxon>
        <taxon>Opisthorchiata</taxon>
        <taxon>Opisthorchiidae</taxon>
        <taxon>Opisthorchis</taxon>
    </lineage>
</organism>
<name>A0A1S8WPT9_OPIVI</name>
<gene>
    <name evidence="2" type="ORF">X801_07720</name>
</gene>
<dbReference type="Proteomes" id="UP000243686">
    <property type="component" value="Unassembled WGS sequence"/>
</dbReference>
<keyword evidence="1" id="KW-1133">Transmembrane helix</keyword>
<evidence type="ECO:0000313" key="2">
    <source>
        <dbReference type="EMBL" id="OON16466.1"/>
    </source>
</evidence>
<keyword evidence="1" id="KW-0472">Membrane</keyword>
<feature type="transmembrane region" description="Helical" evidence="1">
    <location>
        <begin position="55"/>
        <end position="75"/>
    </location>
</feature>
<protein>
    <recommendedName>
        <fullName evidence="4">Immunoglobulin I-set domain-containing protein</fullName>
    </recommendedName>
</protein>
<reference evidence="2 3" key="1">
    <citation type="submission" date="2015-03" db="EMBL/GenBank/DDBJ databases">
        <title>Draft genome of the nematode, Opisthorchis viverrini.</title>
        <authorList>
            <person name="Mitreva M."/>
        </authorList>
    </citation>
    <scope>NUCLEOTIDE SEQUENCE [LARGE SCALE GENOMIC DNA]</scope>
    <source>
        <strain evidence="2">Khon Kaen</strain>
    </source>
</reference>
<proteinExistence type="predicted"/>
<accession>A0A1S8WPT9</accession>